<keyword evidence="2" id="KW-0274">FAD</keyword>
<protein>
    <recommendedName>
        <fullName evidence="4 5">Glucose-methanol-choline oxidoreductase N-terminal domain-containing protein</fullName>
    </recommendedName>
</protein>
<dbReference type="PANTHER" id="PTHR11552:SF123">
    <property type="entry name" value="GMC OXIDOREDUCTASE (AFU_ORTHOLOGUE AFUA_2G01770)-RELATED"/>
    <property type="match status" value="1"/>
</dbReference>
<dbReference type="Gene3D" id="3.30.560.10">
    <property type="entry name" value="Glucose Oxidase, domain 3"/>
    <property type="match status" value="1"/>
</dbReference>
<dbReference type="Pfam" id="PF05199">
    <property type="entry name" value="GMC_oxred_C"/>
    <property type="match status" value="1"/>
</dbReference>
<evidence type="ECO:0000259" key="4">
    <source>
        <dbReference type="PROSITE" id="PS00623"/>
    </source>
</evidence>
<dbReference type="SUPFAM" id="SSF54373">
    <property type="entry name" value="FAD-linked reductases, C-terminal domain"/>
    <property type="match status" value="1"/>
</dbReference>
<evidence type="ECO:0000313" key="6">
    <source>
        <dbReference type="EMBL" id="KAK9420845.1"/>
    </source>
</evidence>
<dbReference type="InterPro" id="IPR012132">
    <property type="entry name" value="GMC_OxRdtase"/>
</dbReference>
<accession>A0ABR2V1Q4</accession>
<dbReference type="PROSITE" id="PS00623">
    <property type="entry name" value="GMC_OXRED_1"/>
    <property type="match status" value="1"/>
</dbReference>
<dbReference type="InterPro" id="IPR000172">
    <property type="entry name" value="GMC_OxRdtase_N"/>
</dbReference>
<dbReference type="PANTHER" id="PTHR11552">
    <property type="entry name" value="GLUCOSE-METHANOL-CHOLINE GMC OXIDOREDUCTASE"/>
    <property type="match status" value="1"/>
</dbReference>
<evidence type="ECO:0000313" key="7">
    <source>
        <dbReference type="Proteomes" id="UP001408356"/>
    </source>
</evidence>
<feature type="domain" description="Glucose-methanol-choline oxidoreductase N-terminal" evidence="4">
    <location>
        <begin position="332"/>
        <end position="355"/>
    </location>
</feature>
<comment type="caution">
    <text evidence="6">The sequence shown here is derived from an EMBL/GenBank/DDBJ whole genome shotgun (WGS) entry which is preliminary data.</text>
</comment>
<keyword evidence="7" id="KW-1185">Reference proteome</keyword>
<organism evidence="6 7">
    <name type="scientific">Seiridium unicorne</name>
    <dbReference type="NCBI Taxonomy" id="138068"/>
    <lineage>
        <taxon>Eukaryota</taxon>
        <taxon>Fungi</taxon>
        <taxon>Dikarya</taxon>
        <taxon>Ascomycota</taxon>
        <taxon>Pezizomycotina</taxon>
        <taxon>Sordariomycetes</taxon>
        <taxon>Xylariomycetidae</taxon>
        <taxon>Amphisphaeriales</taxon>
        <taxon>Sporocadaceae</taxon>
        <taxon>Seiridium</taxon>
    </lineage>
</organism>
<proteinExistence type="inferred from homology"/>
<dbReference type="EMBL" id="JARVKF010000223">
    <property type="protein sequence ID" value="KAK9420845.1"/>
    <property type="molecule type" value="Genomic_DNA"/>
</dbReference>
<sequence>MNPADNIVPGSLWPKQTVKGQLPPLVPSLPLEEDSDWDSSFVPHGYGVENDIRAERRHSGWAFVEKNWIQAQETEAKAKAKAEQPPKECLELLAKLRPSLSLPPPQLEGDFRMKVVLNSNVATMAVGSGSKQWTTFTEGVWSGSIGSGSVVGGGQDSTEMEAGRSQGTQIESTFKLKTVDEIPALTGSGDECPERPNPGSVYRSETVQASDPHNHEDQRSTPALWVFKSHSPSEKRPTDNPSEEVLATVMFYDYIIAGGGLAGTVIASRLHQRNPQLKIILIEAGGDPLKHGAIIMPDPSRPLHLIGGQFDWNISTVPQAHVNGRAMSLPQGKGLGGSTIINASGWVRGDRRDYDAWGEAVGDSRWGYEGLLPFMKKSERYPFPTVNADQHGYEGPSVIQTTSSIKRAFPLREKVLASWIELGVEPISQFDGNAGNQVGLAEQAENRDRGRRQVAPDVYPIDGVTVKLNTLVEKVLLEEKSDGSIVATGVKLGDGSELHGRQVIISAGAIRTPQILMLSGIGPGAELDNHGIKVFVDSSEVGRNLIDHTLASTSWKLKNPENACAFGSSNPLFRKKQYGWGAPCDFIATTDVPKEGLARAIEVDEGVKPDPSTHPLLKQSRPFLEFFFLHAGAPDGSAVMLPMINLHQTSRGTVKLDPANINGTPLVDPNYLGTEVDKYVHREMFRQAIAFSVSDATVIGREIVDSEIPPPGAEPLTTKSLDAVIDERVRASLGTAYHLHGTAAMGKVVDTELRVKGVNGLRVVDASVIPVNMAAHIQVPLYALAEQVAELIANETAA</sequence>
<dbReference type="Gene3D" id="2.40.160.20">
    <property type="match status" value="1"/>
</dbReference>
<feature type="region of interest" description="Disordered" evidence="3">
    <location>
        <begin position="184"/>
        <end position="221"/>
    </location>
</feature>
<dbReference type="InterPro" id="IPR007867">
    <property type="entry name" value="GMC_OxRtase_C"/>
</dbReference>
<dbReference type="Proteomes" id="UP001408356">
    <property type="component" value="Unassembled WGS sequence"/>
</dbReference>
<dbReference type="Pfam" id="PF00732">
    <property type="entry name" value="GMC_oxred_N"/>
    <property type="match status" value="1"/>
</dbReference>
<evidence type="ECO:0000259" key="5">
    <source>
        <dbReference type="PROSITE" id="PS00624"/>
    </source>
</evidence>
<dbReference type="Gene3D" id="3.50.50.60">
    <property type="entry name" value="FAD/NAD(P)-binding domain"/>
    <property type="match status" value="1"/>
</dbReference>
<feature type="domain" description="Glucose-methanol-choline oxidoreductase N-terminal" evidence="5">
    <location>
        <begin position="508"/>
        <end position="522"/>
    </location>
</feature>
<comment type="similarity">
    <text evidence="1 2">Belongs to the GMC oxidoreductase family.</text>
</comment>
<dbReference type="PROSITE" id="PS00624">
    <property type="entry name" value="GMC_OXRED_2"/>
    <property type="match status" value="1"/>
</dbReference>
<evidence type="ECO:0000256" key="3">
    <source>
        <dbReference type="SAM" id="MobiDB-lite"/>
    </source>
</evidence>
<reference evidence="6 7" key="1">
    <citation type="journal article" date="2024" name="J. Plant Pathol.">
        <title>Sequence and assembly of the genome of Seiridium unicorne, isolate CBS 538.82, causal agent of cypress canker disease.</title>
        <authorList>
            <person name="Scali E."/>
            <person name="Rocca G.D."/>
            <person name="Danti R."/>
            <person name="Garbelotto M."/>
            <person name="Barberini S."/>
            <person name="Baroncelli R."/>
            <person name="Emiliani G."/>
        </authorList>
    </citation>
    <scope>NUCLEOTIDE SEQUENCE [LARGE SCALE GENOMIC DNA]</scope>
    <source>
        <strain evidence="6 7">BM-138-508</strain>
    </source>
</reference>
<dbReference type="Pfam" id="PF11578">
    <property type="entry name" value="DUF3237"/>
    <property type="match status" value="1"/>
</dbReference>
<name>A0ABR2V1Q4_9PEZI</name>
<gene>
    <name evidence="6" type="ORF">SUNI508_00936</name>
</gene>
<feature type="region of interest" description="Disordered" evidence="3">
    <location>
        <begin position="152"/>
        <end position="172"/>
    </location>
</feature>
<dbReference type="InterPro" id="IPR036188">
    <property type="entry name" value="FAD/NAD-bd_sf"/>
</dbReference>
<dbReference type="SUPFAM" id="SSF51905">
    <property type="entry name" value="FAD/NAD(P)-binding domain"/>
    <property type="match status" value="1"/>
</dbReference>
<evidence type="ECO:0000256" key="1">
    <source>
        <dbReference type="ARBA" id="ARBA00010790"/>
    </source>
</evidence>
<keyword evidence="2" id="KW-0285">Flavoprotein</keyword>
<evidence type="ECO:0000256" key="2">
    <source>
        <dbReference type="RuleBase" id="RU003968"/>
    </source>
</evidence>